<accession>A0A164ZSG4</accession>
<evidence type="ECO:0000256" key="1">
    <source>
        <dbReference type="ARBA" id="ARBA00004370"/>
    </source>
</evidence>
<keyword evidence="4" id="KW-1185">Reference proteome</keyword>
<gene>
    <name evidence="3" type="ORF">DCAR_0522396</name>
</gene>
<dbReference type="GO" id="GO:0009506">
    <property type="term" value="C:plasmodesma"/>
    <property type="evidence" value="ECO:0007669"/>
    <property type="project" value="TreeGrafter"/>
</dbReference>
<dbReference type="GO" id="GO:0005886">
    <property type="term" value="C:plasma membrane"/>
    <property type="evidence" value="ECO:0007669"/>
    <property type="project" value="TreeGrafter"/>
</dbReference>
<reference evidence="3" key="1">
    <citation type="journal article" date="2016" name="Nat. Genet.">
        <title>A high-quality carrot genome assembly provides new insights into carotenoid accumulation and asterid genome evolution.</title>
        <authorList>
            <person name="Iorizzo M."/>
            <person name="Ellison S."/>
            <person name="Senalik D."/>
            <person name="Zeng P."/>
            <person name="Satapoomin P."/>
            <person name="Huang J."/>
            <person name="Bowman M."/>
            <person name="Iovene M."/>
            <person name="Sanseverino W."/>
            <person name="Cavagnaro P."/>
            <person name="Yildiz M."/>
            <person name="Macko-Podgorni A."/>
            <person name="Moranska E."/>
            <person name="Grzebelus E."/>
            <person name="Grzebelus D."/>
            <person name="Ashrafi H."/>
            <person name="Zheng Z."/>
            <person name="Cheng S."/>
            <person name="Spooner D."/>
            <person name="Van Deynze A."/>
            <person name="Simon P."/>
        </authorList>
    </citation>
    <scope>NUCLEOTIDE SEQUENCE</scope>
    <source>
        <tissue evidence="3">Leaf</tissue>
    </source>
</reference>
<dbReference type="PANTHER" id="PTHR31415">
    <property type="entry name" value="OS05G0367900 PROTEIN"/>
    <property type="match status" value="1"/>
</dbReference>
<proteinExistence type="predicted"/>
<dbReference type="Gramene" id="KZM96337">
    <property type="protein sequence ID" value="KZM96337"/>
    <property type="gene ID" value="DCAR_019579"/>
</dbReference>
<dbReference type="GO" id="GO:0098542">
    <property type="term" value="P:defense response to other organism"/>
    <property type="evidence" value="ECO:0007669"/>
    <property type="project" value="InterPro"/>
</dbReference>
<dbReference type="Proteomes" id="UP000077755">
    <property type="component" value="Chromosome 5"/>
</dbReference>
<evidence type="ECO:0000313" key="3">
    <source>
        <dbReference type="EMBL" id="WOH03006.1"/>
    </source>
</evidence>
<name>A0A164ZSG4_DAUCS</name>
<evidence type="ECO:0000313" key="4">
    <source>
        <dbReference type="Proteomes" id="UP000077755"/>
    </source>
</evidence>
<comment type="subcellular location">
    <subcellularLocation>
        <location evidence="1">Membrane</location>
    </subcellularLocation>
</comment>
<protein>
    <submittedName>
        <fullName evidence="3">Uncharacterized protein</fullName>
    </submittedName>
</protein>
<dbReference type="AlphaFoldDB" id="A0A164ZSG4"/>
<dbReference type="InterPro" id="IPR044839">
    <property type="entry name" value="NDR1-like"/>
</dbReference>
<keyword evidence="2" id="KW-0472">Membrane</keyword>
<organism evidence="3 4">
    <name type="scientific">Daucus carota subsp. sativus</name>
    <name type="common">Carrot</name>
    <dbReference type="NCBI Taxonomy" id="79200"/>
    <lineage>
        <taxon>Eukaryota</taxon>
        <taxon>Viridiplantae</taxon>
        <taxon>Streptophyta</taxon>
        <taxon>Embryophyta</taxon>
        <taxon>Tracheophyta</taxon>
        <taxon>Spermatophyta</taxon>
        <taxon>Magnoliopsida</taxon>
        <taxon>eudicotyledons</taxon>
        <taxon>Gunneridae</taxon>
        <taxon>Pentapetalae</taxon>
        <taxon>asterids</taxon>
        <taxon>campanulids</taxon>
        <taxon>Apiales</taxon>
        <taxon>Apiaceae</taxon>
        <taxon>Apioideae</taxon>
        <taxon>Scandiceae</taxon>
        <taxon>Daucinae</taxon>
        <taxon>Daucus</taxon>
        <taxon>Daucus sect. Daucus</taxon>
    </lineage>
</organism>
<dbReference type="EMBL" id="CP093347">
    <property type="protein sequence ID" value="WOH03006.1"/>
    <property type="molecule type" value="Genomic_DNA"/>
</dbReference>
<reference evidence="3" key="2">
    <citation type="submission" date="2022-03" db="EMBL/GenBank/DDBJ databases">
        <title>Draft title - Genomic analysis of global carrot germplasm unveils the trajectory of domestication and the origin of high carotenoid orange carrot.</title>
        <authorList>
            <person name="Iorizzo M."/>
            <person name="Ellison S."/>
            <person name="Senalik D."/>
            <person name="Macko-Podgorni A."/>
            <person name="Grzebelus D."/>
            <person name="Bostan H."/>
            <person name="Rolling W."/>
            <person name="Curaba J."/>
            <person name="Simon P."/>
        </authorList>
    </citation>
    <scope>NUCLEOTIDE SEQUENCE</scope>
    <source>
        <tissue evidence="3">Leaf</tissue>
    </source>
</reference>
<sequence>MPEPQTDGMRFYNDPNYAAARAAHGVMGIIVILIFVVPCLWLGPSLQNQSSIVLSLEDFMINDVQSSNFSAPNQTFIYFKLHLENSDDHITIHYGNLSLSFSYYRGSDNIVQLANYTIQRFHQDSHDKAHPQASVVLKQGLSWQGISRNATSVAFRVDLAGGVRFTANRIRLKKLKIMAGAKMEVDPVTGKRISKKAVRLKHMIKSHLSVGVIIYLVYLGTVGTLIPFVCYFFFKSLRPGSLSAD</sequence>
<dbReference type="PANTHER" id="PTHR31415:SF52">
    <property type="entry name" value="LATE EMBRYOGENESIS ABUNDANT (LEA) HYDROXYPROLINE-RICH GLYCOPROTEIN FAMILY-RELATED"/>
    <property type="match status" value="1"/>
</dbReference>
<evidence type="ECO:0000256" key="2">
    <source>
        <dbReference type="ARBA" id="ARBA00023136"/>
    </source>
</evidence>